<dbReference type="InterPro" id="IPR001920">
    <property type="entry name" value="Asp/Glu_race"/>
</dbReference>
<dbReference type="Proteomes" id="UP000231638">
    <property type="component" value="Unassembled WGS sequence"/>
</dbReference>
<dbReference type="SUPFAM" id="SSF53681">
    <property type="entry name" value="Aspartate/glutamate racemase"/>
    <property type="match status" value="1"/>
</dbReference>
<name>A0A2D3W4I0_9BACT</name>
<proteinExistence type="predicted"/>
<dbReference type="EMBL" id="DLUG01000156">
    <property type="protein sequence ID" value="DAB36271.1"/>
    <property type="molecule type" value="Genomic_DNA"/>
</dbReference>
<comment type="caution">
    <text evidence="1">The sequence shown here is derived from an EMBL/GenBank/DDBJ whole genome shotgun (WGS) entry which is preliminary data.</text>
</comment>
<dbReference type="InterPro" id="IPR015942">
    <property type="entry name" value="Asp/Glu/hydantoin_racemase"/>
</dbReference>
<dbReference type="AlphaFoldDB" id="A0A2D3W4I0"/>
<evidence type="ECO:0000313" key="2">
    <source>
        <dbReference type="Proteomes" id="UP000231638"/>
    </source>
</evidence>
<dbReference type="Gene3D" id="3.40.50.1860">
    <property type="match status" value="1"/>
</dbReference>
<organism evidence="1 2">
    <name type="scientific">Sulfurospirillum cavolei</name>
    <dbReference type="NCBI Taxonomy" id="366522"/>
    <lineage>
        <taxon>Bacteria</taxon>
        <taxon>Pseudomonadati</taxon>
        <taxon>Campylobacterota</taxon>
        <taxon>Epsilonproteobacteria</taxon>
        <taxon>Campylobacterales</taxon>
        <taxon>Sulfurospirillaceae</taxon>
        <taxon>Sulfurospirillum</taxon>
    </lineage>
</organism>
<dbReference type="Pfam" id="PF01177">
    <property type="entry name" value="Asp_Glu_race"/>
    <property type="match status" value="1"/>
</dbReference>
<accession>A0A2D3W4I0</accession>
<reference evidence="1 2" key="1">
    <citation type="journal article" date="2017" name="Front. Microbiol.">
        <title>Comparative Genomic Analysis of the Class Epsilonproteobacteria and Proposed Reclassification to Epsilonbacteraeota (phyl. nov.).</title>
        <authorList>
            <person name="Waite D.W."/>
            <person name="Vanwonterghem I."/>
            <person name="Rinke C."/>
            <person name="Parks D.H."/>
            <person name="Zhang Y."/>
            <person name="Takai K."/>
            <person name="Sievert S.M."/>
            <person name="Simon J."/>
            <person name="Campbell B.J."/>
            <person name="Hanson T.E."/>
            <person name="Woyke T."/>
            <person name="Klotz M.G."/>
            <person name="Hugenholtz P."/>
        </authorList>
    </citation>
    <scope>NUCLEOTIDE SEQUENCE [LARGE SCALE GENOMIC DNA]</scope>
    <source>
        <strain evidence="1">UBA11420</strain>
    </source>
</reference>
<dbReference type="GO" id="GO:0047661">
    <property type="term" value="F:amino-acid racemase activity"/>
    <property type="evidence" value="ECO:0007669"/>
    <property type="project" value="InterPro"/>
</dbReference>
<dbReference type="STRING" id="366522.GCA_001548055_02717"/>
<evidence type="ECO:0000313" key="1">
    <source>
        <dbReference type="EMBL" id="DAB36271.1"/>
    </source>
</evidence>
<feature type="non-terminal residue" evidence="1">
    <location>
        <position position="91"/>
    </location>
</feature>
<protein>
    <submittedName>
        <fullName evidence="1">Aspartate racemase</fullName>
    </submittedName>
</protein>
<sequence>MKTIGLIGGMSWESTLLYYKLLNEGIKERLGGLHSAQIILHSVDFAPIARMQNEGRWDEASITLTQAALSLEHAGADVILLCTNTMHKMAP</sequence>
<gene>
    <name evidence="1" type="ORF">CFH80_05800</name>
</gene>